<keyword evidence="4" id="KW-1015">Disulfide bond</keyword>
<keyword evidence="2" id="KW-0201">Cytochrome c-type biogenesis</keyword>
<protein>
    <submittedName>
        <fullName evidence="7">Thiol-disulfide oxidoreductase ResA</fullName>
    </submittedName>
</protein>
<dbReference type="OrthoDB" id="25753at2"/>
<dbReference type="CDD" id="cd02966">
    <property type="entry name" value="TlpA_like_family"/>
    <property type="match status" value="1"/>
</dbReference>
<dbReference type="PROSITE" id="PS00194">
    <property type="entry name" value="THIOREDOXIN_1"/>
    <property type="match status" value="1"/>
</dbReference>
<dbReference type="InterPro" id="IPR036249">
    <property type="entry name" value="Thioredoxin-like_sf"/>
</dbReference>
<dbReference type="PROSITE" id="PS51352">
    <property type="entry name" value="THIOREDOXIN_2"/>
    <property type="match status" value="1"/>
</dbReference>
<dbReference type="EMBL" id="WKKI01000002">
    <property type="protein sequence ID" value="MRX71050.1"/>
    <property type="molecule type" value="Genomic_DNA"/>
</dbReference>
<organism evidence="7 8">
    <name type="scientific">Metabacillus lacus</name>
    <dbReference type="NCBI Taxonomy" id="1983721"/>
    <lineage>
        <taxon>Bacteria</taxon>
        <taxon>Bacillati</taxon>
        <taxon>Bacillota</taxon>
        <taxon>Bacilli</taxon>
        <taxon>Bacillales</taxon>
        <taxon>Bacillaceae</taxon>
        <taxon>Metabacillus</taxon>
    </lineage>
</organism>
<evidence type="ECO:0000259" key="6">
    <source>
        <dbReference type="PROSITE" id="PS51352"/>
    </source>
</evidence>
<dbReference type="GO" id="GO:0016209">
    <property type="term" value="F:antioxidant activity"/>
    <property type="evidence" value="ECO:0007669"/>
    <property type="project" value="InterPro"/>
</dbReference>
<accession>A0A7X2IWR4</accession>
<dbReference type="NCBIfam" id="NF002854">
    <property type="entry name" value="PRK03147.1"/>
    <property type="match status" value="1"/>
</dbReference>
<dbReference type="InterPro" id="IPR013766">
    <property type="entry name" value="Thioredoxin_domain"/>
</dbReference>
<proteinExistence type="predicted"/>
<dbReference type="AlphaFoldDB" id="A0A7X2IWR4"/>
<dbReference type="PANTHER" id="PTHR42852:SF6">
    <property type="entry name" value="THIOL:DISULFIDE INTERCHANGE PROTEIN DSBE"/>
    <property type="match status" value="1"/>
</dbReference>
<dbReference type="GO" id="GO:0030313">
    <property type="term" value="C:cell envelope"/>
    <property type="evidence" value="ECO:0007669"/>
    <property type="project" value="UniProtKB-SubCell"/>
</dbReference>
<dbReference type="InterPro" id="IPR017937">
    <property type="entry name" value="Thioredoxin_CS"/>
</dbReference>
<dbReference type="Pfam" id="PF00578">
    <property type="entry name" value="AhpC-TSA"/>
    <property type="match status" value="1"/>
</dbReference>
<evidence type="ECO:0000256" key="3">
    <source>
        <dbReference type="ARBA" id="ARBA00022968"/>
    </source>
</evidence>
<keyword evidence="3" id="KW-0812">Transmembrane</keyword>
<gene>
    <name evidence="7" type="primary">resA</name>
    <name evidence="7" type="ORF">GJU40_02555</name>
</gene>
<dbReference type="Proteomes" id="UP000448867">
    <property type="component" value="Unassembled WGS sequence"/>
</dbReference>
<dbReference type="PANTHER" id="PTHR42852">
    <property type="entry name" value="THIOL:DISULFIDE INTERCHANGE PROTEIN DSBE"/>
    <property type="match status" value="1"/>
</dbReference>
<dbReference type="GO" id="GO:0016491">
    <property type="term" value="F:oxidoreductase activity"/>
    <property type="evidence" value="ECO:0007669"/>
    <property type="project" value="InterPro"/>
</dbReference>
<evidence type="ECO:0000313" key="7">
    <source>
        <dbReference type="EMBL" id="MRX71050.1"/>
    </source>
</evidence>
<reference evidence="7 8" key="1">
    <citation type="submission" date="2019-11" db="EMBL/GenBank/DDBJ databases">
        <title>Bacillus lacus genome.</title>
        <authorList>
            <person name="Allen C.J."/>
            <person name="Newman J.D."/>
        </authorList>
    </citation>
    <scope>NUCLEOTIDE SEQUENCE [LARGE SCALE GENOMIC DNA]</scope>
    <source>
        <strain evidence="7 8">KCTC 33946</strain>
    </source>
</reference>
<keyword evidence="3" id="KW-0735">Signal-anchor</keyword>
<dbReference type="InterPro" id="IPR000866">
    <property type="entry name" value="AhpC/TSA"/>
</dbReference>
<evidence type="ECO:0000313" key="8">
    <source>
        <dbReference type="Proteomes" id="UP000448867"/>
    </source>
</evidence>
<comment type="caution">
    <text evidence="7">The sequence shown here is derived from an EMBL/GenBank/DDBJ whole genome shotgun (WGS) entry which is preliminary data.</text>
</comment>
<dbReference type="Gene3D" id="3.40.30.10">
    <property type="entry name" value="Glutaredoxin"/>
    <property type="match status" value="1"/>
</dbReference>
<evidence type="ECO:0000256" key="2">
    <source>
        <dbReference type="ARBA" id="ARBA00022748"/>
    </source>
</evidence>
<keyword evidence="8" id="KW-1185">Reference proteome</keyword>
<dbReference type="SUPFAM" id="SSF52833">
    <property type="entry name" value="Thioredoxin-like"/>
    <property type="match status" value="1"/>
</dbReference>
<keyword evidence="5" id="KW-0676">Redox-active center</keyword>
<dbReference type="RefSeq" id="WP_154306168.1">
    <property type="nucleotide sequence ID" value="NZ_WKKI01000002.1"/>
</dbReference>
<sequence>MKKNRLMIRSAILLVLALAIGYTLYTNFFTNKEIVKAGGTAPDFLLTDLNGNTHQLSDYRGKGVFLNFWGTWCEPCKREMPYMENQYQHYRQKGVEVLAVNIAESNLSVQNFADEYGLNFPIVLDKDRQVLNAYGVKPLPTTFLIDKDGKVVKVHSGQLTERTIQEFMDQIEP</sequence>
<dbReference type="InterPro" id="IPR050553">
    <property type="entry name" value="Thioredoxin_ResA/DsbE_sf"/>
</dbReference>
<dbReference type="GO" id="GO:0017004">
    <property type="term" value="P:cytochrome complex assembly"/>
    <property type="evidence" value="ECO:0007669"/>
    <property type="project" value="UniProtKB-KW"/>
</dbReference>
<evidence type="ECO:0000256" key="5">
    <source>
        <dbReference type="ARBA" id="ARBA00023284"/>
    </source>
</evidence>
<feature type="domain" description="Thioredoxin" evidence="6">
    <location>
        <begin position="35"/>
        <end position="173"/>
    </location>
</feature>
<comment type="subcellular location">
    <subcellularLocation>
        <location evidence="1">Cell envelope</location>
    </subcellularLocation>
</comment>
<evidence type="ECO:0000256" key="4">
    <source>
        <dbReference type="ARBA" id="ARBA00023157"/>
    </source>
</evidence>
<name>A0A7X2IWR4_9BACI</name>
<evidence type="ECO:0000256" key="1">
    <source>
        <dbReference type="ARBA" id="ARBA00004196"/>
    </source>
</evidence>